<name>A0ABP7G1A8_9FLAO</name>
<dbReference type="Proteomes" id="UP001501367">
    <property type="component" value="Unassembled WGS sequence"/>
</dbReference>
<proteinExistence type="predicted"/>
<accession>A0ABP7G1A8</accession>
<organism evidence="1 2">
    <name type="scientific">Flavobacterium ginsengisoli</name>
    <dbReference type="NCBI Taxonomy" id="871694"/>
    <lineage>
        <taxon>Bacteria</taxon>
        <taxon>Pseudomonadati</taxon>
        <taxon>Bacteroidota</taxon>
        <taxon>Flavobacteriia</taxon>
        <taxon>Flavobacteriales</taxon>
        <taxon>Flavobacteriaceae</taxon>
        <taxon>Flavobacterium</taxon>
    </lineage>
</organism>
<dbReference type="EMBL" id="BAABDT010000007">
    <property type="protein sequence ID" value="GAA3752430.1"/>
    <property type="molecule type" value="Genomic_DNA"/>
</dbReference>
<evidence type="ECO:0008006" key="3">
    <source>
        <dbReference type="Google" id="ProtNLM"/>
    </source>
</evidence>
<gene>
    <name evidence="1" type="ORF">GCM10022422_42380</name>
</gene>
<reference evidence="2" key="1">
    <citation type="journal article" date="2019" name="Int. J. Syst. Evol. Microbiol.">
        <title>The Global Catalogue of Microorganisms (GCM) 10K type strain sequencing project: providing services to taxonomists for standard genome sequencing and annotation.</title>
        <authorList>
            <consortium name="The Broad Institute Genomics Platform"/>
            <consortium name="The Broad Institute Genome Sequencing Center for Infectious Disease"/>
            <person name="Wu L."/>
            <person name="Ma J."/>
        </authorList>
    </citation>
    <scope>NUCLEOTIDE SEQUENCE [LARGE SCALE GENOMIC DNA]</scope>
    <source>
        <strain evidence="2">JCM 17336</strain>
    </source>
</reference>
<dbReference type="RefSeq" id="WP_198855264.1">
    <property type="nucleotide sequence ID" value="NZ_BAABDT010000007.1"/>
</dbReference>
<keyword evidence="2" id="KW-1185">Reference proteome</keyword>
<comment type="caution">
    <text evidence="1">The sequence shown here is derived from an EMBL/GenBank/DDBJ whole genome shotgun (WGS) entry which is preliminary data.</text>
</comment>
<evidence type="ECO:0000313" key="1">
    <source>
        <dbReference type="EMBL" id="GAA3752430.1"/>
    </source>
</evidence>
<sequence>MEKEITKLTQKYEKLTREQMKSITGGTLGTVCGPRNGVPTSICPSGQGVAANSGTEDPSKFPGIVGGYCNVIIVCIP</sequence>
<evidence type="ECO:0000313" key="2">
    <source>
        <dbReference type="Proteomes" id="UP001501367"/>
    </source>
</evidence>
<protein>
    <recommendedName>
        <fullName evidence="3">Bacteriocin</fullName>
    </recommendedName>
</protein>